<feature type="domain" description="PPIase cyclophilin-type" evidence="5">
    <location>
        <begin position="11"/>
        <end position="134"/>
    </location>
</feature>
<dbReference type="InterPro" id="IPR029000">
    <property type="entry name" value="Cyclophilin-like_dom_sf"/>
</dbReference>
<dbReference type="EMBL" id="KV784373">
    <property type="protein sequence ID" value="OEU10203.1"/>
    <property type="molecule type" value="Genomic_DNA"/>
</dbReference>
<dbReference type="OrthoDB" id="45365at2759"/>
<accession>A0A1E7EXF6</accession>
<dbReference type="SUPFAM" id="SSF50891">
    <property type="entry name" value="Cyclophilin-like"/>
    <property type="match status" value="1"/>
</dbReference>
<dbReference type="PROSITE" id="PS50072">
    <property type="entry name" value="CSA_PPIASE_2"/>
    <property type="match status" value="1"/>
</dbReference>
<dbReference type="Pfam" id="PF00160">
    <property type="entry name" value="Pro_isomerase"/>
    <property type="match status" value="1"/>
</dbReference>
<evidence type="ECO:0000256" key="3">
    <source>
        <dbReference type="SAM" id="MobiDB-lite"/>
    </source>
</evidence>
<dbReference type="InterPro" id="IPR044666">
    <property type="entry name" value="Cyclophilin_A-like"/>
</dbReference>
<dbReference type="Proteomes" id="UP000095751">
    <property type="component" value="Unassembled WGS sequence"/>
</dbReference>
<keyword evidence="4" id="KW-0812">Transmembrane</keyword>
<dbReference type="GO" id="GO:0071013">
    <property type="term" value="C:catalytic step 2 spliceosome"/>
    <property type="evidence" value="ECO:0007669"/>
    <property type="project" value="TreeGrafter"/>
</dbReference>
<dbReference type="PANTHER" id="PTHR45625:SF6">
    <property type="entry name" value="SPLICEOSOME-ASSOCIATED PROTEIN CWC27 HOMOLOG"/>
    <property type="match status" value="1"/>
</dbReference>
<dbReference type="KEGG" id="fcy:FRACYDRAFT_264008"/>
<feature type="compositionally biased region" description="Acidic residues" evidence="3">
    <location>
        <begin position="187"/>
        <end position="210"/>
    </location>
</feature>
<gene>
    <name evidence="6" type="ORF">FRACYDRAFT_264008</name>
</gene>
<evidence type="ECO:0000256" key="2">
    <source>
        <dbReference type="ARBA" id="ARBA00023242"/>
    </source>
</evidence>
<keyword evidence="4" id="KW-0472">Membrane</keyword>
<keyword evidence="2" id="KW-0539">Nucleus</keyword>
<keyword evidence="7" id="KW-1185">Reference proteome</keyword>
<dbReference type="Gene3D" id="2.40.100.10">
    <property type="entry name" value="Cyclophilin-like"/>
    <property type="match status" value="1"/>
</dbReference>
<dbReference type="PANTHER" id="PTHR45625">
    <property type="entry name" value="PEPTIDYL-PROLYL CIS-TRANS ISOMERASE-RELATED"/>
    <property type="match status" value="1"/>
</dbReference>
<evidence type="ECO:0000256" key="1">
    <source>
        <dbReference type="ARBA" id="ARBA00004123"/>
    </source>
</evidence>
<dbReference type="InterPro" id="IPR002130">
    <property type="entry name" value="Cyclophilin-type_PPIase_dom"/>
</dbReference>
<evidence type="ECO:0000259" key="5">
    <source>
        <dbReference type="PROSITE" id="PS50072"/>
    </source>
</evidence>
<evidence type="ECO:0000313" key="7">
    <source>
        <dbReference type="Proteomes" id="UP000095751"/>
    </source>
</evidence>
<reference evidence="6 7" key="1">
    <citation type="submission" date="2016-09" db="EMBL/GenBank/DDBJ databases">
        <title>Extensive genetic diversity and differential bi-allelic expression allows diatom success in the polar Southern Ocean.</title>
        <authorList>
            <consortium name="DOE Joint Genome Institute"/>
            <person name="Mock T."/>
            <person name="Otillar R.P."/>
            <person name="Strauss J."/>
            <person name="Dupont C."/>
            <person name="Frickenhaus S."/>
            <person name="Maumus F."/>
            <person name="Mcmullan M."/>
            <person name="Sanges R."/>
            <person name="Schmutz J."/>
            <person name="Toseland A."/>
            <person name="Valas R."/>
            <person name="Veluchamy A."/>
            <person name="Ward B.J."/>
            <person name="Allen A."/>
            <person name="Barry K."/>
            <person name="Falciatore A."/>
            <person name="Ferrante M."/>
            <person name="Fortunato A.E."/>
            <person name="Gloeckner G."/>
            <person name="Gruber A."/>
            <person name="Hipkin R."/>
            <person name="Janech M."/>
            <person name="Kroth P."/>
            <person name="Leese F."/>
            <person name="Lindquist E."/>
            <person name="Lyon B.R."/>
            <person name="Martin J."/>
            <person name="Mayer C."/>
            <person name="Parker M."/>
            <person name="Quesneville H."/>
            <person name="Raymond J."/>
            <person name="Uhlig C."/>
            <person name="Valentin K.U."/>
            <person name="Worden A.Z."/>
            <person name="Armbrust E.V."/>
            <person name="Bowler C."/>
            <person name="Green B."/>
            <person name="Moulton V."/>
            <person name="Van Oosterhout C."/>
            <person name="Grigoriev I."/>
        </authorList>
    </citation>
    <scope>NUCLEOTIDE SEQUENCE [LARGE SCALE GENOMIC DNA]</scope>
    <source>
        <strain evidence="6 7">CCMP1102</strain>
    </source>
</reference>
<protein>
    <submittedName>
        <fullName evidence="6">Cyclophilin-like protein</fullName>
    </submittedName>
</protein>
<sequence length="306" mass="34150">MSDEEAIIRCGTTKGEITLHLIRKWSPNGFDKAVELFERQYYDGSHFFRVVPKFLVQFGISYSKDKELQSLARKQIKDDPKYEPHIPFEPGTISYAGSGPNSRNSQLFISYGSAASLGTQLWETPIGKVISGLNHAEEFYSYGDMPPWGKGPVQGKIHGHPEYIDEGFPLTDKFLLCTVKRTTSGTGDDEEENDDAVAMTDDETNDDEQTESPTDKQDISNKEADNSNVGEALRRRRRVGQGVGKGKEDFFAVPQDKLGIMKSRLKHVSSNATNSSFGLIVVAILALMAIFVLYLSRGRKKVTKRN</sequence>
<dbReference type="InParanoid" id="A0A1E7EXF6"/>
<evidence type="ECO:0000313" key="6">
    <source>
        <dbReference type="EMBL" id="OEU10203.1"/>
    </source>
</evidence>
<dbReference type="AlphaFoldDB" id="A0A1E7EXF6"/>
<feature type="region of interest" description="Disordered" evidence="3">
    <location>
        <begin position="183"/>
        <end position="241"/>
    </location>
</feature>
<comment type="subcellular location">
    <subcellularLocation>
        <location evidence="1">Nucleus</location>
    </subcellularLocation>
</comment>
<feature type="transmembrane region" description="Helical" evidence="4">
    <location>
        <begin position="276"/>
        <end position="295"/>
    </location>
</feature>
<organism evidence="6 7">
    <name type="scientific">Fragilariopsis cylindrus CCMP1102</name>
    <dbReference type="NCBI Taxonomy" id="635003"/>
    <lineage>
        <taxon>Eukaryota</taxon>
        <taxon>Sar</taxon>
        <taxon>Stramenopiles</taxon>
        <taxon>Ochrophyta</taxon>
        <taxon>Bacillariophyta</taxon>
        <taxon>Bacillariophyceae</taxon>
        <taxon>Bacillariophycidae</taxon>
        <taxon>Bacillariales</taxon>
        <taxon>Bacillariaceae</taxon>
        <taxon>Fragilariopsis</taxon>
    </lineage>
</organism>
<feature type="compositionally biased region" description="Basic and acidic residues" evidence="3">
    <location>
        <begin position="213"/>
        <end position="225"/>
    </location>
</feature>
<evidence type="ECO:0000256" key="4">
    <source>
        <dbReference type="SAM" id="Phobius"/>
    </source>
</evidence>
<dbReference type="GO" id="GO:0003755">
    <property type="term" value="F:peptidyl-prolyl cis-trans isomerase activity"/>
    <property type="evidence" value="ECO:0007669"/>
    <property type="project" value="InterPro"/>
</dbReference>
<keyword evidence="4" id="KW-1133">Transmembrane helix</keyword>
<proteinExistence type="predicted"/>
<name>A0A1E7EXF6_9STRA</name>